<name>A0AAU7W204_9MICO</name>
<reference evidence="1" key="1">
    <citation type="submission" date="2024-06" db="EMBL/GenBank/DDBJ databases">
        <title>Draft genome sequence of Microbacterium sp. strain A8/3-1, isolated from Oxytropis tragacanthoides Fisch. ex DC. Root nodules in the Altai region of Russia.</title>
        <authorList>
            <person name="Sazanova A."/>
            <person name="Guro P."/>
            <person name="Kuznetsova I."/>
            <person name="Belimov A."/>
            <person name="Safronova V."/>
        </authorList>
    </citation>
    <scope>NUCLEOTIDE SEQUENCE</scope>
    <source>
        <strain evidence="1">A8/3-1</strain>
    </source>
</reference>
<dbReference type="AlphaFoldDB" id="A0AAU7W204"/>
<evidence type="ECO:0000313" key="1">
    <source>
        <dbReference type="EMBL" id="XBX80471.1"/>
    </source>
</evidence>
<proteinExistence type="predicted"/>
<dbReference type="EMBL" id="CP158357">
    <property type="protein sequence ID" value="XBX80471.1"/>
    <property type="molecule type" value="Genomic_DNA"/>
</dbReference>
<accession>A0AAU7W204</accession>
<gene>
    <name evidence="1" type="ORF">ABS642_10370</name>
</gene>
<sequence>MTDPKMMVQTEVIIDGVVCLLAQDQDPDEVIRQIEEATTTTGRFVRLIVVGNRQVSVLVTPTSRASISVATVLHDARDTGDVDFPYGGFYDTF</sequence>
<dbReference type="RefSeq" id="WP_350353273.1">
    <property type="nucleotide sequence ID" value="NZ_CP158357.1"/>
</dbReference>
<organism evidence="1">
    <name type="scientific">Microbacterium sp. A8/3-1</name>
    <dbReference type="NCBI Taxonomy" id="3160749"/>
    <lineage>
        <taxon>Bacteria</taxon>
        <taxon>Bacillati</taxon>
        <taxon>Actinomycetota</taxon>
        <taxon>Actinomycetes</taxon>
        <taxon>Micrococcales</taxon>
        <taxon>Microbacteriaceae</taxon>
        <taxon>Microbacterium</taxon>
    </lineage>
</organism>
<protein>
    <submittedName>
        <fullName evidence="1">Uncharacterized protein</fullName>
    </submittedName>
</protein>